<evidence type="ECO:0000259" key="3">
    <source>
        <dbReference type="Pfam" id="PF23658"/>
    </source>
</evidence>
<dbReference type="AlphaFoldDB" id="A0A397J3B2"/>
<keyword evidence="1" id="KW-0732">Signal</keyword>
<dbReference type="Pfam" id="PF23658">
    <property type="entry name" value="PDZ_CPAF_rel"/>
    <property type="match status" value="1"/>
</dbReference>
<evidence type="ECO:0000256" key="1">
    <source>
        <dbReference type="SAM" id="SignalP"/>
    </source>
</evidence>
<dbReference type="PANTHER" id="PTHR37049">
    <property type="entry name" value="PEPTIDASE S41 FAMILY PROTEIN"/>
    <property type="match status" value="1"/>
</dbReference>
<evidence type="ECO:0000313" key="5">
    <source>
        <dbReference type="Proteomes" id="UP000266861"/>
    </source>
</evidence>
<feature type="chain" id="PRO_5017358620" evidence="1">
    <location>
        <begin position="24"/>
        <end position="615"/>
    </location>
</feature>
<name>A0A397J3B2_9GLOM</name>
<organism evidence="4 5">
    <name type="scientific">Diversispora epigaea</name>
    <dbReference type="NCBI Taxonomy" id="1348612"/>
    <lineage>
        <taxon>Eukaryota</taxon>
        <taxon>Fungi</taxon>
        <taxon>Fungi incertae sedis</taxon>
        <taxon>Mucoromycota</taxon>
        <taxon>Glomeromycotina</taxon>
        <taxon>Glomeromycetes</taxon>
        <taxon>Diversisporales</taxon>
        <taxon>Diversisporaceae</taxon>
        <taxon>Diversispora</taxon>
    </lineage>
</organism>
<accession>A0A397J3B2</accession>
<protein>
    <submittedName>
        <fullName evidence="4">Uncharacterized protein</fullName>
    </submittedName>
</protein>
<keyword evidence="5" id="KW-1185">Reference proteome</keyword>
<dbReference type="Proteomes" id="UP000266861">
    <property type="component" value="Unassembled WGS sequence"/>
</dbReference>
<dbReference type="GO" id="GO:0006508">
    <property type="term" value="P:proteolysis"/>
    <property type="evidence" value="ECO:0007669"/>
    <property type="project" value="InterPro"/>
</dbReference>
<gene>
    <name evidence="4" type="ORF">Glove_103g223</name>
</gene>
<comment type="caution">
    <text evidence="4">The sequence shown here is derived from an EMBL/GenBank/DDBJ whole genome shotgun (WGS) entry which is preliminary data.</text>
</comment>
<dbReference type="InterPro" id="IPR052766">
    <property type="entry name" value="S41A_metabolite_peptidase"/>
</dbReference>
<dbReference type="Gene3D" id="3.90.226.10">
    <property type="entry name" value="2-enoyl-CoA Hydratase, Chain A, domain 1"/>
    <property type="match status" value="1"/>
</dbReference>
<feature type="domain" description="Tail specific protease" evidence="2">
    <location>
        <begin position="344"/>
        <end position="390"/>
    </location>
</feature>
<feature type="signal peptide" evidence="1">
    <location>
        <begin position="1"/>
        <end position="23"/>
    </location>
</feature>
<evidence type="ECO:0000259" key="2">
    <source>
        <dbReference type="Pfam" id="PF03572"/>
    </source>
</evidence>
<evidence type="ECO:0000313" key="4">
    <source>
        <dbReference type="EMBL" id="RHZ82795.1"/>
    </source>
</evidence>
<dbReference type="InterPro" id="IPR005151">
    <property type="entry name" value="Tail-specific_protease"/>
</dbReference>
<dbReference type="SUPFAM" id="SSF52096">
    <property type="entry name" value="ClpP/crotonase"/>
    <property type="match status" value="1"/>
</dbReference>
<dbReference type="InterPro" id="IPR029045">
    <property type="entry name" value="ClpP/crotonase-like_dom_sf"/>
</dbReference>
<dbReference type="OrthoDB" id="27214at2759"/>
<dbReference type="Pfam" id="PF03572">
    <property type="entry name" value="Peptidase_S41"/>
    <property type="match status" value="1"/>
</dbReference>
<dbReference type="InterPro" id="IPR056186">
    <property type="entry name" value="PDZ_CPAF-rel"/>
</dbReference>
<feature type="domain" description="CPAF-like PDZ" evidence="3">
    <location>
        <begin position="144"/>
        <end position="234"/>
    </location>
</feature>
<sequence length="615" mass="68881">MNNYKYFSYSLISLFFLFLSVISHPINDDNGDPCAPLLGNSNPKYDDVKNCLTSFPYDKTRAQTTIDTLKSVTKDFYVLYNQAKEQPHPGFTFDPIDLEKELDNILAFPYTTDFNFLTDIRKLYKRLHDAHTQFLASCYSQFAFSQQLTLYSVVTNGKQVIKIFDDSVDHTNVDCEVTTINSNPAMEEIKNFANNNSFISRDLGVRFNNALTSLSFENGELGLFSYGSEFVYREDLPETDGIEYTLNCPNNQPKNFKREWHVDSPFTDGFTDSKSFFENNCLNPSNNKIPKKTIDPKKPIPYRQHTKTSIKKLIKTDASTSTSLSQATLVYQSSDNIQFYQSGDIGIVVVPEVNGDSDVTKGFQMFIDKGIKQLVLDLSNNGGGLIEFARFFNSFFVSAPSTVFPDDMSVDSPIVKQAIDASVGTGGLLDPTSGLIDFKTGEPFKNAADFIGSNNYERGGTLSGYSEKHNFAPFITGQIKLPWDKTNTIILTNGVCGSSCALISEYLNEVGKIRTVAVGGFYEEKLSFSSFTGGNNLSSDNIFSTFLGLSINYVPDFVYSLTVLGFTFREAYSINDPNVVLDFDFRPADFRLYYDEKSARDPSLLWIEAAHLLDA</sequence>
<reference evidence="4 5" key="1">
    <citation type="submission" date="2018-08" db="EMBL/GenBank/DDBJ databases">
        <title>Genome and evolution of the arbuscular mycorrhizal fungus Diversispora epigaea (formerly Glomus versiforme) and its bacterial endosymbionts.</title>
        <authorList>
            <person name="Sun X."/>
            <person name="Fei Z."/>
            <person name="Harrison M."/>
        </authorList>
    </citation>
    <scope>NUCLEOTIDE SEQUENCE [LARGE SCALE GENOMIC DNA]</scope>
    <source>
        <strain evidence="4 5">IT104</strain>
    </source>
</reference>
<dbReference type="PANTHER" id="PTHR37049:SF4">
    <property type="entry name" value="RHODANESE DOMAIN-CONTAINING PROTEIN"/>
    <property type="match status" value="1"/>
</dbReference>
<proteinExistence type="predicted"/>
<dbReference type="GO" id="GO:0008236">
    <property type="term" value="F:serine-type peptidase activity"/>
    <property type="evidence" value="ECO:0007669"/>
    <property type="project" value="InterPro"/>
</dbReference>
<dbReference type="STRING" id="1348612.A0A397J3B2"/>
<dbReference type="EMBL" id="PQFF01000096">
    <property type="protein sequence ID" value="RHZ82795.1"/>
    <property type="molecule type" value="Genomic_DNA"/>
</dbReference>